<dbReference type="Proteomes" id="UP000574390">
    <property type="component" value="Unassembled WGS sequence"/>
</dbReference>
<name>A0A7J6R654_PEROL</name>
<comment type="caution">
    <text evidence="1">The sequence shown here is derived from an EMBL/GenBank/DDBJ whole genome shotgun (WGS) entry which is preliminary data.</text>
</comment>
<dbReference type="AlphaFoldDB" id="A0A7J6R654"/>
<dbReference type="Gene3D" id="3.30.70.100">
    <property type="match status" value="1"/>
</dbReference>
<dbReference type="EMBL" id="JABANM010024491">
    <property type="protein sequence ID" value="KAF4716145.1"/>
    <property type="molecule type" value="Genomic_DNA"/>
</dbReference>
<protein>
    <submittedName>
        <fullName evidence="1">Uncharacterized protein</fullName>
    </submittedName>
</protein>
<feature type="non-terminal residue" evidence="1">
    <location>
        <position position="107"/>
    </location>
</feature>
<dbReference type="InterPro" id="IPR011008">
    <property type="entry name" value="Dimeric_a/b-barrel"/>
</dbReference>
<organism evidence="1 2">
    <name type="scientific">Perkinsus olseni</name>
    <name type="common">Perkinsus atlanticus</name>
    <dbReference type="NCBI Taxonomy" id="32597"/>
    <lineage>
        <taxon>Eukaryota</taxon>
        <taxon>Sar</taxon>
        <taxon>Alveolata</taxon>
        <taxon>Perkinsozoa</taxon>
        <taxon>Perkinsea</taxon>
        <taxon>Perkinsida</taxon>
        <taxon>Perkinsidae</taxon>
        <taxon>Perkinsus</taxon>
    </lineage>
</organism>
<gene>
    <name evidence="1" type="ORF">FOZ62_029076</name>
</gene>
<evidence type="ECO:0000313" key="2">
    <source>
        <dbReference type="Proteomes" id="UP000574390"/>
    </source>
</evidence>
<accession>A0A7J6R654</accession>
<reference evidence="1 2" key="1">
    <citation type="submission" date="2020-04" db="EMBL/GenBank/DDBJ databases">
        <title>Perkinsus olseni comparative genomics.</title>
        <authorList>
            <person name="Bogema D.R."/>
        </authorList>
    </citation>
    <scope>NUCLEOTIDE SEQUENCE [LARGE SCALE GENOMIC DNA]</scope>
    <source>
        <strain evidence="1">ATCC PRA-205</strain>
    </source>
</reference>
<dbReference type="SUPFAM" id="SSF54909">
    <property type="entry name" value="Dimeric alpha+beta barrel"/>
    <property type="match status" value="1"/>
</dbReference>
<sequence length="107" mass="12655">KPEDQYTFECRWKDLARFYQMQPGYLFNKLEKLQNMHVDATYQYYDVMQWSTGEAYRRATMKAIHKELVHELPCDKYRPIMYKLVVDDTEFSPTESVAARGGGMAPS</sequence>
<evidence type="ECO:0000313" key="1">
    <source>
        <dbReference type="EMBL" id="KAF4716145.1"/>
    </source>
</evidence>
<proteinExistence type="predicted"/>